<accession>A0A135HPC7</accession>
<protein>
    <submittedName>
        <fullName evidence="2">Thiosulfate oxidation carrier complex protein SoxZ</fullName>
    </submittedName>
</protein>
<name>A0A135HPC7_9HYPH</name>
<dbReference type="InterPro" id="IPR030995">
    <property type="entry name" value="SoxZ"/>
</dbReference>
<evidence type="ECO:0000313" key="2">
    <source>
        <dbReference type="EMBL" id="KXF74953.1"/>
    </source>
</evidence>
<comment type="caution">
    <text evidence="2">The sequence shown here is derived from an EMBL/GenBank/DDBJ whole genome shotgun (WGS) entry which is preliminary data.</text>
</comment>
<dbReference type="SUPFAM" id="SSF81296">
    <property type="entry name" value="E set domains"/>
    <property type="match status" value="1"/>
</dbReference>
<reference evidence="2 3" key="1">
    <citation type="submission" date="2015-11" db="EMBL/GenBank/DDBJ databases">
        <title>Draft genome sequence of Paramesorhizobium deserti A-3-E, a strain highly resistant to diverse beta-lactam antibiotics.</title>
        <authorList>
            <person name="Lv R."/>
            <person name="Yang X."/>
            <person name="Fang N."/>
            <person name="Guo J."/>
            <person name="Luo X."/>
            <person name="Peng F."/>
            <person name="Yang R."/>
            <person name="Cui Y."/>
            <person name="Fang C."/>
            <person name="Song Y."/>
        </authorList>
    </citation>
    <scope>NUCLEOTIDE SEQUENCE [LARGE SCALE GENOMIC DNA]</scope>
    <source>
        <strain evidence="2 3">A-3-E</strain>
    </source>
</reference>
<evidence type="ECO:0000259" key="1">
    <source>
        <dbReference type="Pfam" id="PF08770"/>
    </source>
</evidence>
<dbReference type="RefSeq" id="WP_068885186.1">
    <property type="nucleotide sequence ID" value="NZ_LNTU01000040.1"/>
</dbReference>
<dbReference type="NCBIfam" id="TIGR04490">
    <property type="entry name" value="SoxZ_true"/>
    <property type="match status" value="1"/>
</dbReference>
<dbReference type="InterPro" id="IPR013783">
    <property type="entry name" value="Ig-like_fold"/>
</dbReference>
<dbReference type="InterPro" id="IPR014880">
    <property type="entry name" value="SoxZ_dom"/>
</dbReference>
<dbReference type="OrthoDB" id="9795530at2"/>
<dbReference type="Gene3D" id="2.60.40.10">
    <property type="entry name" value="Immunoglobulins"/>
    <property type="match status" value="1"/>
</dbReference>
<feature type="domain" description="Sulphur oxidation protein SoxZ" evidence="1">
    <location>
        <begin position="10"/>
        <end position="102"/>
    </location>
</feature>
<gene>
    <name evidence="2" type="ORF">ATN84_22345</name>
</gene>
<organism evidence="2 3">
    <name type="scientific">Paramesorhizobium deserti</name>
    <dbReference type="NCBI Taxonomy" id="1494590"/>
    <lineage>
        <taxon>Bacteria</taxon>
        <taxon>Pseudomonadati</taxon>
        <taxon>Pseudomonadota</taxon>
        <taxon>Alphaproteobacteria</taxon>
        <taxon>Hyphomicrobiales</taxon>
        <taxon>Phyllobacteriaceae</taxon>
        <taxon>Paramesorhizobium</taxon>
    </lineage>
</organism>
<dbReference type="STRING" id="1494590.ATN84_22345"/>
<sequence>MTARALISVPKTAMRGEIVEIRAMTAHPMETGYRTGLNGTNIPRNIIRRFACTYDGEEVFSADLFPAISANPFIAFTLIATTSGTIEFVWTDDDGKTQTASADITVT</sequence>
<evidence type="ECO:0000313" key="3">
    <source>
        <dbReference type="Proteomes" id="UP000070107"/>
    </source>
</evidence>
<dbReference type="Proteomes" id="UP000070107">
    <property type="component" value="Unassembled WGS sequence"/>
</dbReference>
<proteinExistence type="predicted"/>
<dbReference type="EMBL" id="LNTU01000040">
    <property type="protein sequence ID" value="KXF74953.1"/>
    <property type="molecule type" value="Genomic_DNA"/>
</dbReference>
<dbReference type="InterPro" id="IPR014756">
    <property type="entry name" value="Ig_E-set"/>
</dbReference>
<keyword evidence="3" id="KW-1185">Reference proteome</keyword>
<dbReference type="AlphaFoldDB" id="A0A135HPC7"/>
<dbReference type="Pfam" id="PF08770">
    <property type="entry name" value="SoxZ"/>
    <property type="match status" value="1"/>
</dbReference>